<proteinExistence type="predicted"/>
<comment type="caution">
    <text evidence="3">The sequence shown here is derived from an EMBL/GenBank/DDBJ whole genome shotgun (WGS) entry which is preliminary data.</text>
</comment>
<reference evidence="3 4" key="1">
    <citation type="submission" date="2024-09" db="EMBL/GenBank/DDBJ databases">
        <authorList>
            <person name="Sun Q."/>
            <person name="Mori K."/>
        </authorList>
    </citation>
    <scope>NUCLEOTIDE SEQUENCE [LARGE SCALE GENOMIC DNA]</scope>
    <source>
        <strain evidence="3 4">NCAIM B.02301</strain>
    </source>
</reference>
<evidence type="ECO:0000259" key="2">
    <source>
        <dbReference type="Pfam" id="PF04892"/>
    </source>
</evidence>
<dbReference type="PANTHER" id="PTHR36834:SF1">
    <property type="entry name" value="INTEGRAL MEMBRANE PROTEIN"/>
    <property type="match status" value="1"/>
</dbReference>
<evidence type="ECO:0000256" key="1">
    <source>
        <dbReference type="SAM" id="Phobius"/>
    </source>
</evidence>
<dbReference type="RefSeq" id="WP_390187420.1">
    <property type="nucleotide sequence ID" value="NZ_JBHLTR010000082.1"/>
</dbReference>
<feature type="transmembrane region" description="Helical" evidence="1">
    <location>
        <begin position="130"/>
        <end position="146"/>
    </location>
</feature>
<keyword evidence="1" id="KW-0472">Membrane</keyword>
<keyword evidence="1" id="KW-0812">Transmembrane</keyword>
<evidence type="ECO:0000313" key="3">
    <source>
        <dbReference type="EMBL" id="MFC0561696.1"/>
    </source>
</evidence>
<protein>
    <submittedName>
        <fullName evidence="3">VanZ family protein</fullName>
    </submittedName>
</protein>
<name>A0ABV6NLX4_9BACI</name>
<dbReference type="EMBL" id="JBHLTR010000082">
    <property type="protein sequence ID" value="MFC0561696.1"/>
    <property type="molecule type" value="Genomic_DNA"/>
</dbReference>
<feature type="transmembrane region" description="Helical" evidence="1">
    <location>
        <begin position="100"/>
        <end position="118"/>
    </location>
</feature>
<gene>
    <name evidence="3" type="ORF">ACFFH4_22695</name>
</gene>
<keyword evidence="4" id="KW-1185">Reference proteome</keyword>
<feature type="domain" description="VanZ-like" evidence="2">
    <location>
        <begin position="13"/>
        <end position="146"/>
    </location>
</feature>
<dbReference type="InterPro" id="IPR053150">
    <property type="entry name" value="Teicoplanin_resist-assoc"/>
</dbReference>
<sequence length="167" mass="19150">MKRLIKVALCVSFIFYLLALAVLLFLGTRGYGWVDLTLMEYIKRFSNFVPFKTISTYIEALSSGSMNRDIPIKNLVGNLIMFLPMGIYLPYLIKRTNKVSKFSIAMIIVLFVIEVIQLVTRRGSFDIDDFILNMLGALLGFGIWKMKFVQKLLKKPLEDSAFPFESL</sequence>
<dbReference type="Proteomes" id="UP001589833">
    <property type="component" value="Unassembled WGS sequence"/>
</dbReference>
<accession>A0ABV6NLX4</accession>
<dbReference type="PANTHER" id="PTHR36834">
    <property type="entry name" value="MEMBRANE PROTEIN-RELATED"/>
    <property type="match status" value="1"/>
</dbReference>
<dbReference type="InterPro" id="IPR006976">
    <property type="entry name" value="VanZ-like"/>
</dbReference>
<feature type="transmembrane region" description="Helical" evidence="1">
    <location>
        <begin position="75"/>
        <end position="93"/>
    </location>
</feature>
<keyword evidence="1" id="KW-1133">Transmembrane helix</keyword>
<dbReference type="Pfam" id="PF04892">
    <property type="entry name" value="VanZ"/>
    <property type="match status" value="1"/>
</dbReference>
<organism evidence="3 4">
    <name type="scientific">Halalkalibacter alkalisediminis</name>
    <dbReference type="NCBI Taxonomy" id="935616"/>
    <lineage>
        <taxon>Bacteria</taxon>
        <taxon>Bacillati</taxon>
        <taxon>Bacillota</taxon>
        <taxon>Bacilli</taxon>
        <taxon>Bacillales</taxon>
        <taxon>Bacillaceae</taxon>
        <taxon>Halalkalibacter</taxon>
    </lineage>
</organism>
<evidence type="ECO:0000313" key="4">
    <source>
        <dbReference type="Proteomes" id="UP001589833"/>
    </source>
</evidence>